<evidence type="ECO:0000256" key="7">
    <source>
        <dbReference type="ARBA" id="ARBA00022958"/>
    </source>
</evidence>
<evidence type="ECO:0008006" key="16">
    <source>
        <dbReference type="Google" id="ProtNLM"/>
    </source>
</evidence>
<organism evidence="15">
    <name type="scientific">Lactobacillus acidophilus (strain ATCC 700396 / NCK56 / N2 / NCFM)</name>
    <dbReference type="NCBI Taxonomy" id="272621"/>
    <lineage>
        <taxon>Bacteria</taxon>
        <taxon>Bacillati</taxon>
        <taxon>Bacillota</taxon>
        <taxon>Bacilli</taxon>
        <taxon>Lactobacillales</taxon>
        <taxon>Lactobacillaceae</taxon>
        <taxon>Lactobacillus</taxon>
    </lineage>
</organism>
<dbReference type="STRING" id="272621.LBA0238"/>
<dbReference type="eggNOG" id="COG3548">
    <property type="taxonomic scope" value="Bacteria"/>
</dbReference>
<comment type="similarity">
    <text evidence="2">Belongs to the TMEM175 family.</text>
</comment>
<evidence type="ECO:0000256" key="4">
    <source>
        <dbReference type="ARBA" id="ARBA00022538"/>
    </source>
</evidence>
<comment type="catalytic activity">
    <reaction evidence="12">
        <text>K(+)(in) = K(+)(out)</text>
        <dbReference type="Rhea" id="RHEA:29463"/>
        <dbReference type="ChEBI" id="CHEBI:29103"/>
    </reaction>
</comment>
<evidence type="ECO:0000256" key="12">
    <source>
        <dbReference type="ARBA" id="ARBA00034430"/>
    </source>
</evidence>
<evidence type="ECO:0000256" key="5">
    <source>
        <dbReference type="ARBA" id="ARBA00022692"/>
    </source>
</evidence>
<evidence type="ECO:0000256" key="2">
    <source>
        <dbReference type="ARBA" id="ARBA00006920"/>
    </source>
</evidence>
<comment type="subcellular location">
    <subcellularLocation>
        <location evidence="1">Membrane</location>
        <topology evidence="1">Multi-pass membrane protein</topology>
    </subcellularLocation>
</comment>
<keyword evidence="7" id="KW-0630">Potassium</keyword>
<dbReference type="AlphaFoldDB" id="Q5FME1"/>
<protein>
    <recommendedName>
        <fullName evidence="16">DUF1211 domain-containing protein</fullName>
    </recommendedName>
</protein>
<feature type="transmembrane region" description="Helical" evidence="13">
    <location>
        <begin position="123"/>
        <end position="144"/>
    </location>
</feature>
<evidence type="ECO:0000256" key="1">
    <source>
        <dbReference type="ARBA" id="ARBA00004141"/>
    </source>
</evidence>
<feature type="transmembrane region" description="Helical" evidence="13">
    <location>
        <begin position="156"/>
        <end position="177"/>
    </location>
</feature>
<reference evidence="14 15" key="1">
    <citation type="journal article" date="2005" name="Proc. Natl. Acad. Sci. U.S.A.">
        <title>Complete genome sequence of the probiotic lactic acid bacterium Lactobacillus acidophilus NCFM.</title>
        <authorList>
            <person name="Altermann E."/>
            <person name="Russell W.M."/>
            <person name="Azcarate-Peril M.A."/>
            <person name="Barrangou R."/>
            <person name="Buck B.L."/>
            <person name="McAuliffe O."/>
            <person name="Souther N."/>
            <person name="Dobson A."/>
            <person name="Duong T."/>
            <person name="Callanan M."/>
            <person name="Lick S."/>
            <person name="Hamrick A."/>
            <person name="Cano R."/>
            <person name="Klaenhammer T.R."/>
        </authorList>
    </citation>
    <scope>NUCLEOTIDE SEQUENCE [LARGE SCALE GENOMIC DNA]</scope>
    <source>
        <strain evidence="15">ATCC 700396 / NCK56 / N2 / NCFM</strain>
    </source>
</reference>
<keyword evidence="15" id="KW-1185">Reference proteome</keyword>
<dbReference type="OrthoDB" id="7626281at2"/>
<dbReference type="Pfam" id="PF06736">
    <property type="entry name" value="TMEM175"/>
    <property type="match status" value="1"/>
</dbReference>
<dbReference type="EMBL" id="CP000033">
    <property type="protein sequence ID" value="AAV42133.1"/>
    <property type="molecule type" value="Genomic_DNA"/>
</dbReference>
<dbReference type="HOGENOM" id="CLU_090238_2_0_9"/>
<evidence type="ECO:0000313" key="15">
    <source>
        <dbReference type="Proteomes" id="UP000006381"/>
    </source>
</evidence>
<evidence type="ECO:0000256" key="13">
    <source>
        <dbReference type="SAM" id="Phobius"/>
    </source>
</evidence>
<keyword evidence="8 13" id="KW-1133">Transmembrane helix</keyword>
<keyword evidence="5 13" id="KW-0812">Transmembrane</keyword>
<evidence type="ECO:0000256" key="11">
    <source>
        <dbReference type="ARBA" id="ARBA00023303"/>
    </source>
</evidence>
<dbReference type="GO" id="GO:0005267">
    <property type="term" value="F:potassium channel activity"/>
    <property type="evidence" value="ECO:0007669"/>
    <property type="project" value="UniProtKB-KW"/>
</dbReference>
<accession>Q5FME1</accession>
<keyword evidence="3" id="KW-0813">Transport</keyword>
<keyword evidence="4" id="KW-0633">Potassium transport</keyword>
<evidence type="ECO:0000256" key="9">
    <source>
        <dbReference type="ARBA" id="ARBA00023065"/>
    </source>
</evidence>
<keyword evidence="6" id="KW-0631">Potassium channel</keyword>
<feature type="transmembrane region" description="Helical" evidence="13">
    <location>
        <begin position="60"/>
        <end position="79"/>
    </location>
</feature>
<proteinExistence type="inferred from homology"/>
<name>Q5FME1_LACAC</name>
<keyword evidence="11" id="KW-0407">Ion channel</keyword>
<sequence length="209" mass="24417">MEFRGIMKMTNDRQDKFIERYQRSLRDHLVTFNDGVIAIIITIMVLSLPAPKTDADLKKFLFDAINYSVSFFIVADFWYDAHRTFSTFKKATKRVVIADFFFLLTLSFIPIMTKWIIKDPSPLALSVYGGIYLVVQMCIFWTFIAGNYDQIHKKAVWQTTLVRTLTLGIPLAVILILVPKITLIVYLVLPLVSFFTPDRVRKQHRHYRK</sequence>
<evidence type="ECO:0000256" key="8">
    <source>
        <dbReference type="ARBA" id="ARBA00022989"/>
    </source>
</evidence>
<dbReference type="InterPro" id="IPR010617">
    <property type="entry name" value="TMEM175-like"/>
</dbReference>
<dbReference type="PATRIC" id="fig|272621.13.peg.228"/>
<evidence type="ECO:0000256" key="6">
    <source>
        <dbReference type="ARBA" id="ARBA00022826"/>
    </source>
</evidence>
<keyword evidence="10 13" id="KW-0472">Membrane</keyword>
<evidence type="ECO:0000313" key="14">
    <source>
        <dbReference type="EMBL" id="AAV42133.1"/>
    </source>
</evidence>
<dbReference type="Proteomes" id="UP000006381">
    <property type="component" value="Chromosome"/>
</dbReference>
<keyword evidence="9" id="KW-0406">Ion transport</keyword>
<dbReference type="GO" id="GO:0016020">
    <property type="term" value="C:membrane"/>
    <property type="evidence" value="ECO:0007669"/>
    <property type="project" value="UniProtKB-SubCell"/>
</dbReference>
<feature type="transmembrane region" description="Helical" evidence="13">
    <location>
        <begin position="29"/>
        <end position="48"/>
    </location>
</feature>
<dbReference type="KEGG" id="lac:LBA0238"/>
<dbReference type="GO" id="GO:0015252">
    <property type="term" value="F:proton channel activity"/>
    <property type="evidence" value="ECO:0007669"/>
    <property type="project" value="InterPro"/>
</dbReference>
<dbReference type="BioCyc" id="LACI272621:G1G49-231-MONOMER"/>
<gene>
    <name evidence="14" type="ordered locus">LBA0238</name>
</gene>
<evidence type="ECO:0000256" key="10">
    <source>
        <dbReference type="ARBA" id="ARBA00023136"/>
    </source>
</evidence>
<evidence type="ECO:0000256" key="3">
    <source>
        <dbReference type="ARBA" id="ARBA00022448"/>
    </source>
</evidence>
<feature type="transmembrane region" description="Helical" evidence="13">
    <location>
        <begin position="100"/>
        <end position="117"/>
    </location>
</feature>